<dbReference type="AlphaFoldDB" id="A0A7R9KCE4"/>
<keyword evidence="9" id="KW-1185">Reference proteome</keyword>
<dbReference type="InterPro" id="IPR020471">
    <property type="entry name" value="AKR"/>
</dbReference>
<dbReference type="GO" id="GO:0016616">
    <property type="term" value="F:oxidoreductase activity, acting on the CH-OH group of donors, NAD or NADP as acceptor"/>
    <property type="evidence" value="ECO:0007669"/>
    <property type="project" value="UniProtKB-ARBA"/>
</dbReference>
<keyword evidence="2" id="KW-0521">NADP</keyword>
<evidence type="ECO:0000259" key="7">
    <source>
        <dbReference type="Pfam" id="PF00248"/>
    </source>
</evidence>
<dbReference type="PROSITE" id="PS00062">
    <property type="entry name" value="ALDOKETO_REDUCTASE_2"/>
    <property type="match status" value="1"/>
</dbReference>
<dbReference type="PROSITE" id="PS00798">
    <property type="entry name" value="ALDOKETO_REDUCTASE_1"/>
    <property type="match status" value="1"/>
</dbReference>
<dbReference type="InterPro" id="IPR023210">
    <property type="entry name" value="NADP_OxRdtase_dom"/>
</dbReference>
<feature type="site" description="Lowers pKa of active site Tyr" evidence="6">
    <location>
        <position position="75"/>
    </location>
</feature>
<dbReference type="PRINTS" id="PR00069">
    <property type="entry name" value="ALDKETRDTASE"/>
</dbReference>
<evidence type="ECO:0000256" key="3">
    <source>
        <dbReference type="ARBA" id="ARBA00023002"/>
    </source>
</evidence>
<protein>
    <recommendedName>
        <fullName evidence="7">NADP-dependent oxidoreductase domain-containing protein</fullName>
    </recommendedName>
</protein>
<dbReference type="Gene3D" id="3.20.20.100">
    <property type="entry name" value="NADP-dependent oxidoreductase domain"/>
    <property type="match status" value="1"/>
</dbReference>
<comment type="similarity">
    <text evidence="1">Belongs to the aldo/keto reductase family.</text>
</comment>
<evidence type="ECO:0000313" key="8">
    <source>
        <dbReference type="EMBL" id="CAD7620475.1"/>
    </source>
</evidence>
<dbReference type="PIRSF" id="PIRSF000097">
    <property type="entry name" value="AKR"/>
    <property type="match status" value="1"/>
</dbReference>
<evidence type="ECO:0000256" key="2">
    <source>
        <dbReference type="ARBA" id="ARBA00022857"/>
    </source>
</evidence>
<dbReference type="Pfam" id="PF00248">
    <property type="entry name" value="Aldo_ket_red"/>
    <property type="match status" value="1"/>
</dbReference>
<organism evidence="8">
    <name type="scientific">Medioppia subpectinata</name>
    <dbReference type="NCBI Taxonomy" id="1979941"/>
    <lineage>
        <taxon>Eukaryota</taxon>
        <taxon>Metazoa</taxon>
        <taxon>Ecdysozoa</taxon>
        <taxon>Arthropoda</taxon>
        <taxon>Chelicerata</taxon>
        <taxon>Arachnida</taxon>
        <taxon>Acari</taxon>
        <taxon>Acariformes</taxon>
        <taxon>Sarcoptiformes</taxon>
        <taxon>Oribatida</taxon>
        <taxon>Brachypylina</taxon>
        <taxon>Oppioidea</taxon>
        <taxon>Oppiidae</taxon>
        <taxon>Medioppia</taxon>
    </lineage>
</organism>
<evidence type="ECO:0000256" key="6">
    <source>
        <dbReference type="PIRSR" id="PIRSR000097-3"/>
    </source>
</evidence>
<dbReference type="CDD" id="cd19136">
    <property type="entry name" value="AKR_DrGR-like"/>
    <property type="match status" value="1"/>
</dbReference>
<dbReference type="Proteomes" id="UP000759131">
    <property type="component" value="Unassembled WGS sequence"/>
</dbReference>
<dbReference type="InterPro" id="IPR018170">
    <property type="entry name" value="Aldo/ket_reductase_CS"/>
</dbReference>
<sequence>MLSLNNGLKIPAIGLGTYLIKDRDVCKQIVAQSLRTGYRLIDTANAYQNEEYIGEVIENLHEFGLKRDDVFITTKLNTSDQGRGKCRTAVLESIAKLRTPYVDLVLIHWPGVRGLDQSDPKNSELRKGSYQDLEDLHSEGLIKSIGVSNYMIKHMEELLNHCKVLPTVNQVEFHPLLYQKELLEYCEGKGVVIQAYSSLGAVKGWQILSQNETLIKVAKKYERSVPQILLKWGLQHNVCVIPKTSRVENLKPNFELYDFEISKEDMALIDALNSNTRFCWDPNNIV</sequence>
<dbReference type="EMBL" id="CAJPIZ010000247">
    <property type="protein sequence ID" value="CAG2100905.1"/>
    <property type="molecule type" value="Genomic_DNA"/>
</dbReference>
<dbReference type="InterPro" id="IPR036812">
    <property type="entry name" value="NAD(P)_OxRdtase_dom_sf"/>
</dbReference>
<accession>A0A7R9KCE4</accession>
<feature type="domain" description="NADP-dependent oxidoreductase" evidence="7">
    <location>
        <begin position="13"/>
        <end position="273"/>
    </location>
</feature>
<reference evidence="8" key="1">
    <citation type="submission" date="2020-11" db="EMBL/GenBank/DDBJ databases">
        <authorList>
            <person name="Tran Van P."/>
        </authorList>
    </citation>
    <scope>NUCLEOTIDE SEQUENCE</scope>
</reference>
<proteinExistence type="inferred from homology"/>
<evidence type="ECO:0000256" key="1">
    <source>
        <dbReference type="ARBA" id="ARBA00007905"/>
    </source>
</evidence>
<feature type="active site" description="Proton donor" evidence="4">
    <location>
        <position position="47"/>
    </location>
</feature>
<name>A0A7R9KCE4_9ACAR</name>
<keyword evidence="3" id="KW-0560">Oxidoreductase</keyword>
<dbReference type="FunFam" id="3.20.20.100:FF:000002">
    <property type="entry name" value="2,5-diketo-D-gluconic acid reductase A"/>
    <property type="match status" value="1"/>
</dbReference>
<dbReference type="EMBL" id="OC854822">
    <property type="protein sequence ID" value="CAD7620475.1"/>
    <property type="molecule type" value="Genomic_DNA"/>
</dbReference>
<dbReference type="SUPFAM" id="SSF51430">
    <property type="entry name" value="NAD(P)-linked oxidoreductase"/>
    <property type="match status" value="1"/>
</dbReference>
<feature type="binding site" evidence="5">
    <location>
        <position position="108"/>
    </location>
    <ligand>
        <name>substrate</name>
    </ligand>
</feature>
<gene>
    <name evidence="8" type="ORF">OSB1V03_LOCUS961</name>
</gene>
<dbReference type="PANTHER" id="PTHR43827">
    <property type="entry name" value="2,5-DIKETO-D-GLUCONIC ACID REDUCTASE"/>
    <property type="match status" value="1"/>
</dbReference>
<evidence type="ECO:0000256" key="5">
    <source>
        <dbReference type="PIRSR" id="PIRSR000097-2"/>
    </source>
</evidence>
<evidence type="ECO:0000256" key="4">
    <source>
        <dbReference type="PIRSR" id="PIRSR000097-1"/>
    </source>
</evidence>
<evidence type="ECO:0000313" key="9">
    <source>
        <dbReference type="Proteomes" id="UP000759131"/>
    </source>
</evidence>
<dbReference type="OrthoDB" id="416253at2759"/>
<dbReference type="PANTHER" id="PTHR43827:SF3">
    <property type="entry name" value="NADP-DEPENDENT OXIDOREDUCTASE DOMAIN-CONTAINING PROTEIN"/>
    <property type="match status" value="1"/>
</dbReference>